<comment type="caution">
    <text evidence="1">The sequence shown here is derived from an EMBL/GenBank/DDBJ whole genome shotgun (WGS) entry which is preliminary data.</text>
</comment>
<reference evidence="1" key="1">
    <citation type="journal article" date="2023" name="Mol. Phylogenet. Evol.">
        <title>Genome-scale phylogeny and comparative genomics of the fungal order Sordariales.</title>
        <authorList>
            <person name="Hensen N."/>
            <person name="Bonometti L."/>
            <person name="Westerberg I."/>
            <person name="Brannstrom I.O."/>
            <person name="Guillou S."/>
            <person name="Cros-Aarteil S."/>
            <person name="Calhoun S."/>
            <person name="Haridas S."/>
            <person name="Kuo A."/>
            <person name="Mondo S."/>
            <person name="Pangilinan J."/>
            <person name="Riley R."/>
            <person name="LaButti K."/>
            <person name="Andreopoulos B."/>
            <person name="Lipzen A."/>
            <person name="Chen C."/>
            <person name="Yan M."/>
            <person name="Daum C."/>
            <person name="Ng V."/>
            <person name="Clum A."/>
            <person name="Steindorff A."/>
            <person name="Ohm R.A."/>
            <person name="Martin F."/>
            <person name="Silar P."/>
            <person name="Natvig D.O."/>
            <person name="Lalanne C."/>
            <person name="Gautier V."/>
            <person name="Ament-Velasquez S.L."/>
            <person name="Kruys A."/>
            <person name="Hutchinson M.I."/>
            <person name="Powell A.J."/>
            <person name="Barry K."/>
            <person name="Miller A.N."/>
            <person name="Grigoriev I.V."/>
            <person name="Debuchy R."/>
            <person name="Gladieux P."/>
            <person name="Hiltunen Thoren M."/>
            <person name="Johannesson H."/>
        </authorList>
    </citation>
    <scope>NUCLEOTIDE SEQUENCE</scope>
    <source>
        <strain evidence="1">CBS 757.83</strain>
    </source>
</reference>
<dbReference type="Proteomes" id="UP001305647">
    <property type="component" value="Unassembled WGS sequence"/>
</dbReference>
<name>A0AAN6Q8M7_9PEZI</name>
<reference evidence="1" key="2">
    <citation type="submission" date="2023-05" db="EMBL/GenBank/DDBJ databases">
        <authorList>
            <consortium name="Lawrence Berkeley National Laboratory"/>
            <person name="Steindorff A."/>
            <person name="Hensen N."/>
            <person name="Bonometti L."/>
            <person name="Westerberg I."/>
            <person name="Brannstrom I.O."/>
            <person name="Guillou S."/>
            <person name="Cros-Aarteil S."/>
            <person name="Calhoun S."/>
            <person name="Haridas S."/>
            <person name="Kuo A."/>
            <person name="Mondo S."/>
            <person name="Pangilinan J."/>
            <person name="Riley R."/>
            <person name="Labutti K."/>
            <person name="Andreopoulos B."/>
            <person name="Lipzen A."/>
            <person name="Chen C."/>
            <person name="Yanf M."/>
            <person name="Daum C."/>
            <person name="Ng V."/>
            <person name="Clum A."/>
            <person name="Ohm R."/>
            <person name="Martin F."/>
            <person name="Silar P."/>
            <person name="Natvig D."/>
            <person name="Lalanne C."/>
            <person name="Gautier V."/>
            <person name="Ament-Velasquez S.L."/>
            <person name="Kruys A."/>
            <person name="Hutchinson M.I."/>
            <person name="Powell A.J."/>
            <person name="Barry K."/>
            <person name="Miller A.N."/>
            <person name="Grigoriev I.V."/>
            <person name="Debuchy R."/>
            <person name="Gladieux P."/>
            <person name="Thoren M.H."/>
            <person name="Johannesson H."/>
        </authorList>
    </citation>
    <scope>NUCLEOTIDE SEQUENCE</scope>
    <source>
        <strain evidence="1">CBS 757.83</strain>
    </source>
</reference>
<dbReference type="AlphaFoldDB" id="A0AAN6Q8M7"/>
<proteinExistence type="predicted"/>
<evidence type="ECO:0000313" key="2">
    <source>
        <dbReference type="Proteomes" id="UP001305647"/>
    </source>
</evidence>
<accession>A0AAN6Q8M7</accession>
<dbReference type="EMBL" id="MU863625">
    <property type="protein sequence ID" value="KAK4105662.1"/>
    <property type="molecule type" value="Genomic_DNA"/>
</dbReference>
<organism evidence="1 2">
    <name type="scientific">Parathielavia hyrcaniae</name>
    <dbReference type="NCBI Taxonomy" id="113614"/>
    <lineage>
        <taxon>Eukaryota</taxon>
        <taxon>Fungi</taxon>
        <taxon>Dikarya</taxon>
        <taxon>Ascomycota</taxon>
        <taxon>Pezizomycotina</taxon>
        <taxon>Sordariomycetes</taxon>
        <taxon>Sordariomycetidae</taxon>
        <taxon>Sordariales</taxon>
        <taxon>Chaetomiaceae</taxon>
        <taxon>Parathielavia</taxon>
    </lineage>
</organism>
<protein>
    <submittedName>
        <fullName evidence="1">Uncharacterized protein</fullName>
    </submittedName>
</protein>
<sequence length="179" mass="19423">MRSPGYGCNLEEPWERRMQPAASRILGPLGHPQCVLGPIIPSARTDLVVFDVLCCIVSGRRAVKEGSLLSAPLAVTNNKPNRVAQCQCCLVFSRPCRRRQVVGCHDDENKDMSNTGWQRGVTSRPDSGVEIDAKSLSACCCSRRAQGDPDVTVTCKMDGGLEVSDNGARWKHCAQGNLP</sequence>
<gene>
    <name evidence="1" type="ORF">N658DRAFT_127477</name>
</gene>
<evidence type="ECO:0000313" key="1">
    <source>
        <dbReference type="EMBL" id="KAK4105662.1"/>
    </source>
</evidence>
<keyword evidence="2" id="KW-1185">Reference proteome</keyword>